<proteinExistence type="predicted"/>
<dbReference type="AlphaFoldDB" id="A0A0K0FDB6"/>
<dbReference type="WBParaSite" id="SVE_0683700.1">
    <property type="protein sequence ID" value="SVE_0683700.1"/>
    <property type="gene ID" value="SVE_0683700"/>
</dbReference>
<reference evidence="2" key="2">
    <citation type="submission" date="2015-08" db="UniProtKB">
        <authorList>
            <consortium name="WormBaseParasite"/>
        </authorList>
    </citation>
    <scope>IDENTIFICATION</scope>
</reference>
<name>A0A0K0FDB6_STRVS</name>
<evidence type="ECO:0000313" key="2">
    <source>
        <dbReference type="WBParaSite" id="SVE_0683700.1"/>
    </source>
</evidence>
<dbReference type="Proteomes" id="UP000035680">
    <property type="component" value="Unassembled WGS sequence"/>
</dbReference>
<accession>A0A0K0FDB6</accession>
<protein>
    <submittedName>
        <fullName evidence="2">IgGFc_binding domain-containing protein</fullName>
    </submittedName>
</protein>
<reference evidence="1" key="1">
    <citation type="submission" date="2014-07" db="EMBL/GenBank/DDBJ databases">
        <authorList>
            <person name="Martin A.A"/>
            <person name="De Silva N."/>
        </authorList>
    </citation>
    <scope>NUCLEOTIDE SEQUENCE</scope>
</reference>
<evidence type="ECO:0000313" key="1">
    <source>
        <dbReference type="Proteomes" id="UP000035680"/>
    </source>
</evidence>
<organism evidence="1 2">
    <name type="scientific">Strongyloides venezuelensis</name>
    <name type="common">Threadworm</name>
    <dbReference type="NCBI Taxonomy" id="75913"/>
    <lineage>
        <taxon>Eukaryota</taxon>
        <taxon>Metazoa</taxon>
        <taxon>Ecdysozoa</taxon>
        <taxon>Nematoda</taxon>
        <taxon>Chromadorea</taxon>
        <taxon>Rhabditida</taxon>
        <taxon>Tylenchina</taxon>
        <taxon>Panagrolaimomorpha</taxon>
        <taxon>Strongyloidoidea</taxon>
        <taxon>Strongyloididae</taxon>
        <taxon>Strongyloides</taxon>
    </lineage>
</organism>
<keyword evidence="1" id="KW-1185">Reference proteome</keyword>
<sequence length="145" mass="16920">MKSFTVEGSYLLVLRKPRVQFIHKNQSNNSISIIWNNFAFEIYSVAGFIITGSHRIPQLQPRISYYTENYNLKIILQASPMKSFTVEGSYLLVLRKPRVQFIHKNQSNNSISIIWNNFAFEIYSVAGFIITGSHRIRQLQLRISY</sequence>